<gene>
    <name evidence="1" type="ORF">QAD02_020679</name>
</gene>
<keyword evidence="2" id="KW-1185">Reference proteome</keyword>
<reference evidence="1" key="1">
    <citation type="submission" date="2023-04" db="EMBL/GenBank/DDBJ databases">
        <title>A chromosome-level genome assembly of the parasitoid wasp Eretmocerus hayati.</title>
        <authorList>
            <person name="Zhong Y."/>
            <person name="Liu S."/>
            <person name="Liu Y."/>
        </authorList>
    </citation>
    <scope>NUCLEOTIDE SEQUENCE</scope>
    <source>
        <strain evidence="1">ZJU_SS_LIU_2023</strain>
    </source>
</reference>
<accession>A0ACC2PPD9</accession>
<dbReference type="EMBL" id="CM056741">
    <property type="protein sequence ID" value="KAJ8684886.1"/>
    <property type="molecule type" value="Genomic_DNA"/>
</dbReference>
<evidence type="ECO:0000313" key="1">
    <source>
        <dbReference type="EMBL" id="KAJ8684886.1"/>
    </source>
</evidence>
<organism evidence="1 2">
    <name type="scientific">Eretmocerus hayati</name>
    <dbReference type="NCBI Taxonomy" id="131215"/>
    <lineage>
        <taxon>Eukaryota</taxon>
        <taxon>Metazoa</taxon>
        <taxon>Ecdysozoa</taxon>
        <taxon>Arthropoda</taxon>
        <taxon>Hexapoda</taxon>
        <taxon>Insecta</taxon>
        <taxon>Pterygota</taxon>
        <taxon>Neoptera</taxon>
        <taxon>Endopterygota</taxon>
        <taxon>Hymenoptera</taxon>
        <taxon>Apocrita</taxon>
        <taxon>Proctotrupomorpha</taxon>
        <taxon>Chalcidoidea</taxon>
        <taxon>Aphelinidae</taxon>
        <taxon>Aphelininae</taxon>
        <taxon>Eretmocerus</taxon>
    </lineage>
</organism>
<dbReference type="Proteomes" id="UP001239111">
    <property type="component" value="Chromosome 1"/>
</dbReference>
<sequence length="145" mass="16441">MRRDDLQPDAGLTHRIESLQFITLLRNWMVTASGYSTSQRPPVFPKNLDIDTPHTDIRTFLQCSVLVWLEKRKYALWPRRQTSISNFLAPFCALQSSSRCGSGSQGSCQSDENYPTRYPTKYPAQFEAFGSQTCLFIVSSLHNGG</sequence>
<comment type="caution">
    <text evidence="1">The sequence shown here is derived from an EMBL/GenBank/DDBJ whole genome shotgun (WGS) entry which is preliminary data.</text>
</comment>
<proteinExistence type="predicted"/>
<protein>
    <submittedName>
        <fullName evidence="1">Uncharacterized protein</fullName>
    </submittedName>
</protein>
<name>A0ACC2PPD9_9HYME</name>
<evidence type="ECO:0000313" key="2">
    <source>
        <dbReference type="Proteomes" id="UP001239111"/>
    </source>
</evidence>